<dbReference type="GO" id="GO:0004810">
    <property type="term" value="F:CCA tRNA nucleotidyltransferase activity"/>
    <property type="evidence" value="ECO:0007669"/>
    <property type="project" value="UniProtKB-UniRule"/>
</dbReference>
<keyword evidence="9 10" id="KW-0694">RNA-binding</keyword>
<dbReference type="InterPro" id="IPR008229">
    <property type="entry name" value="CCA-adding_arc"/>
</dbReference>
<dbReference type="InterPro" id="IPR048833">
    <property type="entry name" value="CAA_C"/>
</dbReference>
<accession>A0A482T7V2</accession>
<dbReference type="InterPro" id="IPR042090">
    <property type="entry name" value="CCA_tRNA_nucleotrans_2"/>
</dbReference>
<feature type="binding site" evidence="10">
    <location>
        <position position="161"/>
    </location>
    <ligand>
        <name>ATP</name>
        <dbReference type="ChEBI" id="CHEBI:30616"/>
    </ligand>
</feature>
<feature type="binding site" evidence="10">
    <location>
        <position position="69"/>
    </location>
    <ligand>
        <name>Mg(2+)</name>
        <dbReference type="ChEBI" id="CHEBI:18420"/>
    </ligand>
</feature>
<comment type="cofactor">
    <cofactor evidence="10">
        <name>Mg(2+)</name>
        <dbReference type="ChEBI" id="CHEBI:18420"/>
    </cofactor>
</comment>
<comment type="miscellaneous">
    <text evidence="10">A single active site specifically recognizes both ATP and CTP and is responsible for their addition.</text>
</comment>
<dbReference type="RefSeq" id="WP_129755638.1">
    <property type="nucleotide sequence ID" value="NZ_JAFKAA010000002.1"/>
</dbReference>
<keyword evidence="1 10" id="KW-0808">Transferase</keyword>
<dbReference type="InterPro" id="IPR015329">
    <property type="entry name" value="tRNA_NucTransf2"/>
</dbReference>
<dbReference type="SUPFAM" id="SSF55003">
    <property type="entry name" value="PAP/Archaeal CCA-adding enzyme, C-terminal domain"/>
    <property type="match status" value="1"/>
</dbReference>
<dbReference type="Gene3D" id="1.10.1410.30">
    <property type="entry name" value="CCA tRNA nucleotidyltransferase, domain 2"/>
    <property type="match status" value="1"/>
</dbReference>
<dbReference type="Pfam" id="PF01909">
    <property type="entry name" value="NTP_transf_2"/>
    <property type="match status" value="1"/>
</dbReference>
<dbReference type="GO" id="GO:0160016">
    <property type="term" value="F:CCACCA tRNA nucleotidyltransferase activity"/>
    <property type="evidence" value="ECO:0007669"/>
    <property type="project" value="RHEA"/>
</dbReference>
<dbReference type="InterPro" id="IPR006116">
    <property type="entry name" value="NT_2-5OAS_ClassI-CCAase"/>
</dbReference>
<dbReference type="GO" id="GO:0000287">
    <property type="term" value="F:magnesium ion binding"/>
    <property type="evidence" value="ECO:0007669"/>
    <property type="project" value="UniProtKB-UniRule"/>
</dbReference>
<feature type="region of interest" description="Disordered" evidence="11">
    <location>
        <begin position="335"/>
        <end position="357"/>
    </location>
</feature>
<comment type="function">
    <text evidence="10">Catalyzes the addition and repair of the essential 3'-terminal CCA sequence in tRNAs without using a nucleic acid template. Adds these three nucleotides in the order of C, C, and A to the tRNA nucleotide-73, using CTP and ATP as substrates and producing inorganic pyrophosphate. tRNA 3'-terminal CCA addition is required both for tRNA processing and repair. Also involved in tRNA surveillance by mediating tandem CCA addition to generate a CCACCA at the 3' terminus of unstable tRNAs. While stable tRNAs receive only 3'-terminal CCA, unstable tRNAs are marked with CCACCA and rapidly degraded.</text>
</comment>
<dbReference type="PANTHER" id="PTHR39643:SF1">
    <property type="entry name" value="CCA-ADDING ENZYME"/>
    <property type="match status" value="1"/>
</dbReference>
<dbReference type="NCBIfam" id="TIGR03671">
    <property type="entry name" value="cca_archaeal"/>
    <property type="match status" value="1"/>
</dbReference>
<dbReference type="SUPFAM" id="SSF81631">
    <property type="entry name" value="PAP/OAS1 substrate-binding domain"/>
    <property type="match status" value="1"/>
</dbReference>
<evidence type="ECO:0000256" key="10">
    <source>
        <dbReference type="HAMAP-Rule" id="MF_01264"/>
    </source>
</evidence>
<keyword evidence="2 10" id="KW-0819">tRNA processing</keyword>
<keyword evidence="6 10" id="KW-0692">RNA repair</keyword>
<feature type="binding site" evidence="10">
    <location>
        <position position="58"/>
    </location>
    <ligand>
        <name>ATP</name>
        <dbReference type="ChEBI" id="CHEBI:30616"/>
    </ligand>
</feature>
<feature type="domain" description="tRNA nucleotidyltransferase substrate binding" evidence="13">
    <location>
        <begin position="156"/>
        <end position="264"/>
    </location>
</feature>
<dbReference type="EC" id="2.7.7.72" evidence="10"/>
<dbReference type="InterPro" id="IPR011068">
    <property type="entry name" value="NuclTrfase_I-like_C"/>
</dbReference>
<evidence type="ECO:0000256" key="3">
    <source>
        <dbReference type="ARBA" id="ARBA00022695"/>
    </source>
</evidence>
<dbReference type="AlphaFoldDB" id="A0A482T7V2"/>
<dbReference type="GO" id="GO:0042245">
    <property type="term" value="P:RNA repair"/>
    <property type="evidence" value="ECO:0007669"/>
    <property type="project" value="UniProtKB-KW"/>
</dbReference>
<keyword evidence="7 10" id="KW-0067">ATP-binding</keyword>
<evidence type="ECO:0000259" key="12">
    <source>
        <dbReference type="Pfam" id="PF01909"/>
    </source>
</evidence>
<feature type="binding site" evidence="10">
    <location>
        <position position="170"/>
    </location>
    <ligand>
        <name>ATP</name>
        <dbReference type="ChEBI" id="CHEBI:30616"/>
    </ligand>
</feature>
<evidence type="ECO:0000256" key="7">
    <source>
        <dbReference type="ARBA" id="ARBA00022840"/>
    </source>
</evidence>
<feature type="binding site" evidence="10">
    <location>
        <position position="55"/>
    </location>
    <ligand>
        <name>ATP</name>
        <dbReference type="ChEBI" id="CHEBI:30616"/>
    </ligand>
</feature>
<evidence type="ECO:0000256" key="6">
    <source>
        <dbReference type="ARBA" id="ARBA00022800"/>
    </source>
</evidence>
<evidence type="ECO:0000256" key="11">
    <source>
        <dbReference type="SAM" id="MobiDB-lite"/>
    </source>
</evidence>
<feature type="domain" description="CCA-adding enzyme C-terminal" evidence="14">
    <location>
        <begin position="284"/>
        <end position="334"/>
    </location>
</feature>
<feature type="binding site" evidence="10">
    <location>
        <position position="170"/>
    </location>
    <ligand>
        <name>CTP</name>
        <dbReference type="ChEBI" id="CHEBI:37563"/>
    </ligand>
</feature>
<comment type="subunit">
    <text evidence="10">Homodimer.</text>
</comment>
<organism evidence="15 16">
    <name type="scientific">Haloarcula hispanica</name>
    <dbReference type="NCBI Taxonomy" id="51589"/>
    <lineage>
        <taxon>Archaea</taxon>
        <taxon>Methanobacteriati</taxon>
        <taxon>Methanobacteriota</taxon>
        <taxon>Stenosarchaea group</taxon>
        <taxon>Halobacteria</taxon>
        <taxon>Halobacteriales</taxon>
        <taxon>Haloarculaceae</taxon>
        <taxon>Haloarcula</taxon>
    </lineage>
</organism>
<dbReference type="GO" id="GO:0005524">
    <property type="term" value="F:ATP binding"/>
    <property type="evidence" value="ECO:0007669"/>
    <property type="project" value="UniProtKB-UniRule"/>
</dbReference>
<evidence type="ECO:0000256" key="1">
    <source>
        <dbReference type="ARBA" id="ARBA00022679"/>
    </source>
</evidence>
<reference evidence="15 16" key="1">
    <citation type="submission" date="2018-12" db="EMBL/GenBank/DDBJ databases">
        <title>Draft genome sequence of Haloarcula hispinica strain 18.1, an halophilic archaeon isolated from Chott El Jerid of Southern Tunisia.</title>
        <authorList>
            <person name="Najjari A."/>
            <person name="Ben Dhia O."/>
            <person name="Ferjani R."/>
            <person name="Mahjoubi M."/>
            <person name="Sghaier H."/>
            <person name="Elshahed M."/>
            <person name="Ouzari H.I."/>
            <person name="Cherid A."/>
            <person name="Youssef N."/>
        </authorList>
    </citation>
    <scope>NUCLEOTIDE SEQUENCE [LARGE SCALE GENOMIC DNA]</scope>
    <source>
        <strain evidence="15 16">18.1</strain>
    </source>
</reference>
<feature type="binding site" evidence="10">
    <location>
        <position position="141"/>
    </location>
    <ligand>
        <name>CTP</name>
        <dbReference type="ChEBI" id="CHEBI:37563"/>
    </ligand>
</feature>
<sequence>MSDEFDAVVEEMRARASPTDDERAQLQRVADAVMADAEAAVADLPVAAEVVQVGSTARGTWTAGDRDVDVFVCFPPSLDREALEEYGLTVGHEVLPDGREEYAEHPYVVGEREGYAVDLVPCYAVEDATEIQSAVDRTPFHTRYLQERLDDDGAGEVRVAKQFLKGIGVYGSDLRTRGFSGYLTELLVLEYGGFRAFVEAVADWYPPVRLDPEDHGSETFDDPLVVIDPTDPERNVAAVLSATNVARLQHYARDLLAEPRASLFTEDDPEPFAAPDIEAAVSQRETTPMALRFVAPDVVDDQLWPQLRKSLDGLCSELDRLGFEVLRSAAFVEDGSGDDGGRAVDSARATAGGDSGSPAQRDAVLLLEFAVAERPAVERHEGPPVHVREHASGFFEKYDDDPEVAGPFIDGDRYVVERPRAITTAAGFLSSDAVFDVGLGPRIESALEDGYEVLVGTDITALADGFGVDLADYFEPKP</sequence>
<protein>
    <recommendedName>
        <fullName evidence="10">CCA-adding enzyme</fullName>
        <ecNumber evidence="10">2.7.7.72</ecNumber>
    </recommendedName>
    <alternativeName>
        <fullName evidence="10">CCA tRNA nucleotidyltransferase</fullName>
    </alternativeName>
    <alternativeName>
        <fullName evidence="10">tRNA CCA-pyrophosphorylase</fullName>
    </alternativeName>
    <alternativeName>
        <fullName evidence="10">tRNA adenylyl-/cytidylyl- transferase</fullName>
    </alternativeName>
    <alternativeName>
        <fullName evidence="10">tRNA nucleotidyltransferase</fullName>
    </alternativeName>
    <alternativeName>
        <fullName evidence="10">tRNA-NT</fullName>
    </alternativeName>
</protein>
<keyword evidence="8 10" id="KW-0460">Magnesium</keyword>
<evidence type="ECO:0000256" key="8">
    <source>
        <dbReference type="ARBA" id="ARBA00022842"/>
    </source>
</evidence>
<evidence type="ECO:0000256" key="9">
    <source>
        <dbReference type="ARBA" id="ARBA00022884"/>
    </source>
</evidence>
<dbReference type="Gene3D" id="3.30.460.10">
    <property type="entry name" value="Beta Polymerase, domain 2"/>
    <property type="match status" value="1"/>
</dbReference>
<feature type="binding site" evidence="10">
    <location>
        <position position="141"/>
    </location>
    <ligand>
        <name>ATP</name>
        <dbReference type="ChEBI" id="CHEBI:30616"/>
    </ligand>
</feature>
<dbReference type="Gene3D" id="3.30.70.590">
    <property type="entry name" value="Poly(A) polymerase predicted RNA binding domain"/>
    <property type="match status" value="2"/>
</dbReference>
<feature type="binding site" evidence="10">
    <location>
        <position position="55"/>
    </location>
    <ligand>
        <name>CTP</name>
        <dbReference type="ChEBI" id="CHEBI:37563"/>
    </ligand>
</feature>
<evidence type="ECO:0000259" key="14">
    <source>
        <dbReference type="Pfam" id="PF21133"/>
    </source>
</evidence>
<dbReference type="Gene3D" id="3.30.70.1550">
    <property type="entry name" value="Archaeal tRNA CCA-adding enzyme catalytic domain"/>
    <property type="match status" value="1"/>
</dbReference>
<feature type="domain" description="CCA-adding enzyme C-terminal" evidence="14">
    <location>
        <begin position="361"/>
        <end position="456"/>
    </location>
</feature>
<comment type="catalytic activity">
    <reaction evidence="10">
        <text>a tRNA with a 3' CCA end + 2 CTP + ATP = a tRNA with a 3' CCACCA end + 3 diphosphate</text>
        <dbReference type="Rhea" id="RHEA:76235"/>
        <dbReference type="Rhea" id="RHEA-COMP:10468"/>
        <dbReference type="Rhea" id="RHEA-COMP:18655"/>
        <dbReference type="ChEBI" id="CHEBI:30616"/>
        <dbReference type="ChEBI" id="CHEBI:33019"/>
        <dbReference type="ChEBI" id="CHEBI:37563"/>
        <dbReference type="ChEBI" id="CHEBI:83071"/>
        <dbReference type="ChEBI" id="CHEBI:195187"/>
    </reaction>
</comment>
<gene>
    <name evidence="10" type="primary">cca</name>
    <name evidence="15" type="ORF">ELS20_11020</name>
</gene>
<keyword evidence="4 10" id="KW-0479">Metal-binding</keyword>
<keyword evidence="3 10" id="KW-0548">Nucleotidyltransferase</keyword>
<name>A0A482T7V2_HALHI</name>
<feature type="domain" description="Polymerase nucleotidyl transferase" evidence="12">
    <location>
        <begin position="47"/>
        <end position="141"/>
    </location>
</feature>
<comment type="similarity">
    <text evidence="10">Belongs to the tRNA nucleotidyltransferase/poly(A) polymerase family. Archaeal CCA-adding enzyme subfamily.</text>
</comment>
<feature type="binding site" evidence="10">
    <location>
        <position position="67"/>
    </location>
    <ligand>
        <name>Mg(2+)</name>
        <dbReference type="ChEBI" id="CHEBI:18420"/>
    </ligand>
</feature>
<dbReference type="CDD" id="cd05400">
    <property type="entry name" value="NT_2-5OAS_ClassI-CCAase"/>
    <property type="match status" value="1"/>
</dbReference>
<comment type="caution">
    <text evidence="15">The sequence shown here is derived from an EMBL/GenBank/DDBJ whole genome shotgun (WGS) entry which is preliminary data.</text>
</comment>
<dbReference type="Pfam" id="PF21133">
    <property type="entry name" value="CAA_C"/>
    <property type="match status" value="2"/>
</dbReference>
<dbReference type="Pfam" id="PF09249">
    <property type="entry name" value="tRNA_NucTransf2"/>
    <property type="match status" value="1"/>
</dbReference>
<dbReference type="Proteomes" id="UP000293535">
    <property type="component" value="Unassembled WGS sequence"/>
</dbReference>
<proteinExistence type="inferred from homology"/>
<evidence type="ECO:0000256" key="5">
    <source>
        <dbReference type="ARBA" id="ARBA00022741"/>
    </source>
</evidence>
<comment type="catalytic activity">
    <reaction evidence="10">
        <text>a tRNA precursor + 2 CTP + ATP = a tRNA with a 3' CCA end + 3 diphosphate</text>
        <dbReference type="Rhea" id="RHEA:14433"/>
        <dbReference type="Rhea" id="RHEA-COMP:10465"/>
        <dbReference type="Rhea" id="RHEA-COMP:10468"/>
        <dbReference type="ChEBI" id="CHEBI:30616"/>
        <dbReference type="ChEBI" id="CHEBI:33019"/>
        <dbReference type="ChEBI" id="CHEBI:37563"/>
        <dbReference type="ChEBI" id="CHEBI:74896"/>
        <dbReference type="ChEBI" id="CHEBI:83071"/>
        <dbReference type="EC" id="2.7.7.72"/>
    </reaction>
</comment>
<dbReference type="EMBL" id="RZIG01000002">
    <property type="protein sequence ID" value="RYJ10472.1"/>
    <property type="molecule type" value="Genomic_DNA"/>
</dbReference>
<evidence type="ECO:0000259" key="13">
    <source>
        <dbReference type="Pfam" id="PF09249"/>
    </source>
</evidence>
<evidence type="ECO:0000313" key="15">
    <source>
        <dbReference type="EMBL" id="RYJ10472.1"/>
    </source>
</evidence>
<keyword evidence="5 10" id="KW-0547">Nucleotide-binding</keyword>
<dbReference type="GO" id="GO:0001680">
    <property type="term" value="P:tRNA 3'-terminal CCA addition"/>
    <property type="evidence" value="ECO:0007669"/>
    <property type="project" value="UniProtKB-UniRule"/>
</dbReference>
<evidence type="ECO:0000256" key="4">
    <source>
        <dbReference type="ARBA" id="ARBA00022723"/>
    </source>
</evidence>
<dbReference type="HAMAP" id="MF_01264">
    <property type="entry name" value="CCA_arch"/>
    <property type="match status" value="1"/>
</dbReference>
<dbReference type="SUPFAM" id="SSF81301">
    <property type="entry name" value="Nucleotidyltransferase"/>
    <property type="match status" value="1"/>
</dbReference>
<dbReference type="PANTHER" id="PTHR39643">
    <property type="entry name" value="CCA-ADDING ENZYME"/>
    <property type="match status" value="1"/>
</dbReference>
<dbReference type="GO" id="GO:0000049">
    <property type="term" value="F:tRNA binding"/>
    <property type="evidence" value="ECO:0007669"/>
    <property type="project" value="UniProtKB-UniRule"/>
</dbReference>
<feature type="binding site" evidence="10">
    <location>
        <position position="118"/>
    </location>
    <ligand>
        <name>Mg(2+)</name>
        <dbReference type="ChEBI" id="CHEBI:18420"/>
    </ligand>
</feature>
<evidence type="ECO:0000256" key="2">
    <source>
        <dbReference type="ARBA" id="ARBA00022694"/>
    </source>
</evidence>
<evidence type="ECO:0000313" key="16">
    <source>
        <dbReference type="Proteomes" id="UP000293535"/>
    </source>
</evidence>
<feature type="binding site" evidence="10">
    <location>
        <position position="161"/>
    </location>
    <ligand>
        <name>CTP</name>
        <dbReference type="ChEBI" id="CHEBI:37563"/>
    </ligand>
</feature>
<dbReference type="InterPro" id="IPR002934">
    <property type="entry name" value="Polymerase_NTP_transf_dom"/>
</dbReference>
<feature type="binding site" evidence="10">
    <location>
        <position position="58"/>
    </location>
    <ligand>
        <name>CTP</name>
        <dbReference type="ChEBI" id="CHEBI:37563"/>
    </ligand>
</feature>
<dbReference type="PIRSF" id="PIRSF005335">
    <property type="entry name" value="CCA_arch"/>
    <property type="match status" value="1"/>
</dbReference>
<dbReference type="InterPro" id="IPR043519">
    <property type="entry name" value="NT_sf"/>
</dbReference>